<dbReference type="PANTHER" id="PTHR12307">
    <property type="entry name" value="PROTEIN PHOSPHATASE 1 REGULATORY SUBUNIT"/>
    <property type="match status" value="1"/>
</dbReference>
<evidence type="ECO:0000259" key="2">
    <source>
        <dbReference type="PROSITE" id="PS51159"/>
    </source>
</evidence>
<dbReference type="InterPro" id="IPR005036">
    <property type="entry name" value="CBM21_dom"/>
</dbReference>
<evidence type="ECO:0000313" key="3">
    <source>
        <dbReference type="EMBL" id="EJP61515.1"/>
    </source>
</evidence>
<feature type="region of interest" description="Disordered" evidence="1">
    <location>
        <begin position="39"/>
        <end position="59"/>
    </location>
</feature>
<sequence>MVHFDSTVQVCPFFQLESPIAISTESSCADDGQLGRDQLPDLYSFPSTGDDSDDSDGEDSVWVINPTYTREPEKPDATSFVQLCGLRLSSDNKLICGSLAVAATTGTQSAACRFTFDGWETVSEVCAMPTRQAEQGMGYDWFHFEVNISGLAHLKRRSCILCVRCIIDGQEYWDNNAGSNFRVHFIRQHHHRRQKQGQQQHHQTRQQNIVDTARWLCPLTTAKSSAPATDYFDISCASYEDIIDKYCFVCI</sequence>
<dbReference type="GO" id="GO:0000164">
    <property type="term" value="C:protein phosphatase type 1 complex"/>
    <property type="evidence" value="ECO:0007669"/>
    <property type="project" value="TreeGrafter"/>
</dbReference>
<protein>
    <submittedName>
        <fullName evidence="3">Protein phosphatase regulator</fullName>
    </submittedName>
</protein>
<dbReference type="Gene3D" id="2.60.40.2440">
    <property type="entry name" value="Carbohydrate binding type-21 domain"/>
    <property type="match status" value="1"/>
</dbReference>
<dbReference type="HOGENOM" id="CLU_1106940_0_0_1"/>
<dbReference type="GO" id="GO:0008157">
    <property type="term" value="F:protein phosphatase 1 binding"/>
    <property type="evidence" value="ECO:0007669"/>
    <property type="project" value="TreeGrafter"/>
</dbReference>
<evidence type="ECO:0000313" key="4">
    <source>
        <dbReference type="Proteomes" id="UP000002762"/>
    </source>
</evidence>
<dbReference type="GO" id="GO:0005979">
    <property type="term" value="P:regulation of glycogen biosynthetic process"/>
    <property type="evidence" value="ECO:0007669"/>
    <property type="project" value="TreeGrafter"/>
</dbReference>
<dbReference type="InterPro" id="IPR038175">
    <property type="entry name" value="CBM21_dom_sf"/>
</dbReference>
<dbReference type="InParanoid" id="J4VSD8"/>
<dbReference type="Proteomes" id="UP000002762">
    <property type="component" value="Unassembled WGS sequence"/>
</dbReference>
<feature type="domain" description="CBM21" evidence="2">
    <location>
        <begin position="73"/>
        <end position="184"/>
    </location>
</feature>
<dbReference type="GeneID" id="19892551"/>
<dbReference type="Pfam" id="PF03370">
    <property type="entry name" value="CBM_21"/>
    <property type="match status" value="1"/>
</dbReference>
<dbReference type="PROSITE" id="PS51159">
    <property type="entry name" value="CBM21"/>
    <property type="match status" value="1"/>
</dbReference>
<dbReference type="RefSeq" id="XP_008602858.1">
    <property type="nucleotide sequence ID" value="XM_008604636.1"/>
</dbReference>
<dbReference type="PANTHER" id="PTHR12307:SF36">
    <property type="entry name" value="GLYCOGEN-BINDING SUBUNIT 76A"/>
    <property type="match status" value="1"/>
</dbReference>
<dbReference type="STRING" id="655819.J4VSD8"/>
<dbReference type="AlphaFoldDB" id="J4VSD8"/>
<reference evidence="3 4" key="1">
    <citation type="journal article" date="2012" name="Sci. Rep.">
        <title>Genomic perspectives on the evolution of fungal entomopathogenicity in Beauveria bassiana.</title>
        <authorList>
            <person name="Xiao G."/>
            <person name="Ying S.H."/>
            <person name="Zheng P."/>
            <person name="Wang Z.L."/>
            <person name="Zhang S."/>
            <person name="Xie X.Q."/>
            <person name="Shang Y."/>
            <person name="St Leger R.J."/>
            <person name="Zhao G.P."/>
            <person name="Wang C."/>
            <person name="Feng M.G."/>
        </authorList>
    </citation>
    <scope>NUCLEOTIDE SEQUENCE [LARGE SCALE GENOMIC DNA]</scope>
    <source>
        <strain evidence="3 4">ARSEF 2860</strain>
    </source>
</reference>
<feature type="compositionally biased region" description="Acidic residues" evidence="1">
    <location>
        <begin position="50"/>
        <end position="59"/>
    </location>
</feature>
<evidence type="ECO:0000256" key="1">
    <source>
        <dbReference type="SAM" id="MobiDB-lite"/>
    </source>
</evidence>
<dbReference type="InterPro" id="IPR050782">
    <property type="entry name" value="PP1_regulatory_subunit_3"/>
</dbReference>
<dbReference type="EMBL" id="JH725206">
    <property type="protein sequence ID" value="EJP61515.1"/>
    <property type="molecule type" value="Genomic_DNA"/>
</dbReference>
<proteinExistence type="predicted"/>
<dbReference type="GO" id="GO:2001069">
    <property type="term" value="F:glycogen binding"/>
    <property type="evidence" value="ECO:0007669"/>
    <property type="project" value="TreeGrafter"/>
</dbReference>
<keyword evidence="4" id="KW-1185">Reference proteome</keyword>
<organism evidence="3 4">
    <name type="scientific">Beauveria bassiana (strain ARSEF 2860)</name>
    <name type="common">White muscardine disease fungus</name>
    <name type="synonym">Tritirachium shiotae</name>
    <dbReference type="NCBI Taxonomy" id="655819"/>
    <lineage>
        <taxon>Eukaryota</taxon>
        <taxon>Fungi</taxon>
        <taxon>Dikarya</taxon>
        <taxon>Ascomycota</taxon>
        <taxon>Pezizomycotina</taxon>
        <taxon>Sordariomycetes</taxon>
        <taxon>Hypocreomycetidae</taxon>
        <taxon>Hypocreales</taxon>
        <taxon>Cordycipitaceae</taxon>
        <taxon>Beauveria</taxon>
    </lineage>
</organism>
<accession>J4VSD8</accession>
<name>J4VSD8_BEAB2</name>
<gene>
    <name evidence="3" type="ORF">BBA_09539</name>
</gene>